<evidence type="ECO:0000256" key="1">
    <source>
        <dbReference type="SAM" id="MobiDB-lite"/>
    </source>
</evidence>
<organism evidence="2 3">
    <name type="scientific">Carnegiea gigantea</name>
    <dbReference type="NCBI Taxonomy" id="171969"/>
    <lineage>
        <taxon>Eukaryota</taxon>
        <taxon>Viridiplantae</taxon>
        <taxon>Streptophyta</taxon>
        <taxon>Embryophyta</taxon>
        <taxon>Tracheophyta</taxon>
        <taxon>Spermatophyta</taxon>
        <taxon>Magnoliopsida</taxon>
        <taxon>eudicotyledons</taxon>
        <taxon>Gunneridae</taxon>
        <taxon>Pentapetalae</taxon>
        <taxon>Caryophyllales</taxon>
        <taxon>Cactineae</taxon>
        <taxon>Cactaceae</taxon>
        <taxon>Cactoideae</taxon>
        <taxon>Echinocereeae</taxon>
        <taxon>Carnegiea</taxon>
    </lineage>
</organism>
<accession>A0A9Q1K6T8</accession>
<sequence>MGQVPLIYTYRRRYISNRIRAFANTPNFLTSHVNLTYATTPRDGAGPSRPTSGRSPSPSSSNSDPTYQGYRAPLSLRAVIRVTTSSRVHEYRAQGYHTTTEYPEKGTHEVVLASPSQDNEIETTTNPVSLAHGGTKHKREFDNPGILDIPFTRPQFTWNNKQFQGNLIFESLDRAYCNAKWKQLSKTHS</sequence>
<feature type="region of interest" description="Disordered" evidence="1">
    <location>
        <begin position="39"/>
        <end position="69"/>
    </location>
</feature>
<evidence type="ECO:0000313" key="3">
    <source>
        <dbReference type="Proteomes" id="UP001153076"/>
    </source>
</evidence>
<proteinExistence type="predicted"/>
<dbReference type="AlphaFoldDB" id="A0A9Q1K6T8"/>
<comment type="caution">
    <text evidence="2">The sequence shown here is derived from an EMBL/GenBank/DDBJ whole genome shotgun (WGS) entry which is preliminary data.</text>
</comment>
<feature type="compositionally biased region" description="Low complexity" evidence="1">
    <location>
        <begin position="46"/>
        <end position="66"/>
    </location>
</feature>
<gene>
    <name evidence="2" type="ORF">Cgig2_004511</name>
</gene>
<dbReference type="Proteomes" id="UP001153076">
    <property type="component" value="Unassembled WGS sequence"/>
</dbReference>
<evidence type="ECO:0000313" key="2">
    <source>
        <dbReference type="EMBL" id="KAJ8438401.1"/>
    </source>
</evidence>
<protein>
    <submittedName>
        <fullName evidence="2">Uncharacterized protein</fullName>
    </submittedName>
</protein>
<dbReference type="EMBL" id="JAKOGI010000254">
    <property type="protein sequence ID" value="KAJ8438401.1"/>
    <property type="molecule type" value="Genomic_DNA"/>
</dbReference>
<keyword evidence="3" id="KW-1185">Reference proteome</keyword>
<name>A0A9Q1K6T8_9CARY</name>
<reference evidence="2" key="1">
    <citation type="submission" date="2022-04" db="EMBL/GenBank/DDBJ databases">
        <title>Carnegiea gigantea Genome sequencing and assembly v2.</title>
        <authorList>
            <person name="Copetti D."/>
            <person name="Sanderson M.J."/>
            <person name="Burquez A."/>
            <person name="Wojciechowski M.F."/>
        </authorList>
    </citation>
    <scope>NUCLEOTIDE SEQUENCE</scope>
    <source>
        <strain evidence="2">SGP5-SGP5p</strain>
        <tissue evidence="2">Aerial part</tissue>
    </source>
</reference>